<feature type="transmembrane region" description="Helical" evidence="1">
    <location>
        <begin position="61"/>
        <end position="79"/>
    </location>
</feature>
<dbReference type="Proteomes" id="UP000245999">
    <property type="component" value="Chromosome"/>
</dbReference>
<accession>A0A2Z3GJZ9</accession>
<organism evidence="2 3">
    <name type="scientific">Hymenobacter nivis</name>
    <dbReference type="NCBI Taxonomy" id="1850093"/>
    <lineage>
        <taxon>Bacteria</taxon>
        <taxon>Pseudomonadati</taxon>
        <taxon>Bacteroidota</taxon>
        <taxon>Cytophagia</taxon>
        <taxon>Cytophagales</taxon>
        <taxon>Hymenobacteraceae</taxon>
        <taxon>Hymenobacter</taxon>
    </lineage>
</organism>
<gene>
    <name evidence="2" type="ORF">DDQ68_03925</name>
</gene>
<dbReference type="AlphaFoldDB" id="A0A2Z3GJZ9"/>
<feature type="transmembrane region" description="Helical" evidence="1">
    <location>
        <begin position="9"/>
        <end position="26"/>
    </location>
</feature>
<evidence type="ECO:0000313" key="3">
    <source>
        <dbReference type="Proteomes" id="UP000245999"/>
    </source>
</evidence>
<reference evidence="3" key="1">
    <citation type="submission" date="2018-04" db="EMBL/GenBank/DDBJ databases">
        <title>Complete genome of Antarctic heterotrophic bacterium Hymenobacter nivis.</title>
        <authorList>
            <person name="Terashima M."/>
        </authorList>
    </citation>
    <scope>NUCLEOTIDE SEQUENCE [LARGE SCALE GENOMIC DNA]</scope>
    <source>
        <strain evidence="3">NBRC 111535</strain>
    </source>
</reference>
<proteinExistence type="predicted"/>
<keyword evidence="1" id="KW-1133">Transmembrane helix</keyword>
<dbReference type="EMBL" id="CP029145">
    <property type="protein sequence ID" value="AWM32017.1"/>
    <property type="molecule type" value="Genomic_DNA"/>
</dbReference>
<name>A0A2Z3GJZ9_9BACT</name>
<keyword evidence="3" id="KW-1185">Reference proteome</keyword>
<dbReference type="KEGG" id="hnv:DDQ68_03925"/>
<feature type="transmembrane region" description="Helical" evidence="1">
    <location>
        <begin position="32"/>
        <end position="54"/>
    </location>
</feature>
<evidence type="ECO:0000256" key="1">
    <source>
        <dbReference type="SAM" id="Phobius"/>
    </source>
</evidence>
<protein>
    <submittedName>
        <fullName evidence="2">Uncharacterized protein</fullName>
    </submittedName>
</protein>
<dbReference type="OrthoDB" id="881560at2"/>
<keyword evidence="1" id="KW-0812">Transmembrane</keyword>
<keyword evidence="1" id="KW-0472">Membrane</keyword>
<feature type="transmembrane region" description="Helical" evidence="1">
    <location>
        <begin position="91"/>
        <end position="112"/>
    </location>
</feature>
<sequence>MKLTRHSLLLRWGLTVTGAYLLTEYFDDAPDYGHAAVLWTRAGAMLVPVVISLLLGRRANVLVWVWAGALVLATVENFGAHAAESKPLMHFSFHALWFLFDAVDFAYTAAVVDGSSRKRPYAGAALLNLIGADLLLVNLEMLGGLRICSAGPHSGRAHAAGRAAAAAARGAGGVGARLGWLFSGL</sequence>
<evidence type="ECO:0000313" key="2">
    <source>
        <dbReference type="EMBL" id="AWM32017.1"/>
    </source>
</evidence>
<dbReference type="RefSeq" id="WP_109655037.1">
    <property type="nucleotide sequence ID" value="NZ_CP029145.1"/>
</dbReference>